<dbReference type="HOGENOM" id="CLU_713893_0_0_1"/>
<protein>
    <submittedName>
        <fullName evidence="4">Chromosome segregation protein</fullName>
    </submittedName>
</protein>
<dbReference type="InterPro" id="IPR010935">
    <property type="entry name" value="SMC_hinge"/>
</dbReference>
<dbReference type="Pfam" id="PF06470">
    <property type="entry name" value="SMC_hinge"/>
    <property type="match status" value="1"/>
</dbReference>
<dbReference type="InterPro" id="IPR036277">
    <property type="entry name" value="SMC_hinge_sf"/>
</dbReference>
<dbReference type="OrthoDB" id="10255539at2759"/>
<dbReference type="AlphaFoldDB" id="T0L529"/>
<dbReference type="PANTHER" id="PTHR43977">
    <property type="entry name" value="STRUCTURAL MAINTENANCE OF CHROMOSOMES PROTEIN 3"/>
    <property type="match status" value="1"/>
</dbReference>
<dbReference type="Gene3D" id="3.30.70.1620">
    <property type="match status" value="1"/>
</dbReference>
<dbReference type="EMBL" id="KE647359">
    <property type="protein sequence ID" value="EQB59843.1"/>
    <property type="molecule type" value="Genomic_DNA"/>
</dbReference>
<dbReference type="Pfam" id="PF02463">
    <property type="entry name" value="SMC_N"/>
    <property type="match status" value="1"/>
</dbReference>
<proteinExistence type="predicted"/>
<keyword evidence="5" id="KW-1185">Reference proteome</keyword>
<evidence type="ECO:0000313" key="5">
    <source>
        <dbReference type="Proteomes" id="UP000053780"/>
    </source>
</evidence>
<dbReference type="GO" id="GO:0051276">
    <property type="term" value="P:chromosome organization"/>
    <property type="evidence" value="ECO:0007669"/>
    <property type="project" value="InterPro"/>
</dbReference>
<dbReference type="InterPro" id="IPR027417">
    <property type="entry name" value="P-loop_NTPase"/>
</dbReference>
<feature type="coiled-coil region" evidence="2">
    <location>
        <begin position="146"/>
        <end position="213"/>
    </location>
</feature>
<dbReference type="SMART" id="SM00968">
    <property type="entry name" value="SMC_hinge"/>
    <property type="match status" value="1"/>
</dbReference>
<evidence type="ECO:0000256" key="1">
    <source>
        <dbReference type="ARBA" id="ARBA00023054"/>
    </source>
</evidence>
<dbReference type="GO" id="GO:0007059">
    <property type="term" value="P:chromosome segregation"/>
    <property type="evidence" value="ECO:0007669"/>
    <property type="project" value="UniProtKB-ARBA"/>
</dbReference>
<dbReference type="Gene3D" id="3.40.50.300">
    <property type="entry name" value="P-loop containing nucleotide triphosphate hydrolases"/>
    <property type="match status" value="1"/>
</dbReference>
<sequence length="387" mass="44983">MYIKDIILDGFKCYEEKTTIKNLDKFYNAITGLNGSGKSNIVDAIIFVLGLESRKLLRTNSLKELINVKRKDCKVTIVLNNSDKNKSPEGYVDYNEIIISRSYDFMGKSKFMLNNHSCSMNTIHKLTSKIKKIIFEDELSKNILSLKNYLENYIKDKNLLDEVEQRMNDLECIESDENNINIKEMLDDEKIKYDELKNNNLNDKLNYEHEEDKRKYFSLKSKINYTPGHNIFGTVDENINLKNEKYREAIFTILGNKAKYIIVNDEQTGSKLLKDSEKRVSVIPLSKINAKYIKNDLIRKVKNEGGIHAIDLVEFDSKYKKAMEHVFNGYFIFEYSDAAQKICYEYKIICVTLDGSIYDPKGTLTGGKLNYKIDIIKRSDIEILEKK</sequence>
<dbReference type="InterPro" id="IPR003395">
    <property type="entry name" value="RecF/RecN/SMC_N"/>
</dbReference>
<dbReference type="SUPFAM" id="SSF52540">
    <property type="entry name" value="P-loop containing nucleoside triphosphate hydrolases"/>
    <property type="match status" value="1"/>
</dbReference>
<dbReference type="SUPFAM" id="SSF75553">
    <property type="entry name" value="Smc hinge domain"/>
    <property type="match status" value="1"/>
</dbReference>
<reference evidence="4 5" key="1">
    <citation type="journal article" date="2013" name="BMC Genomics">
        <title>Genome sequencing and comparative genomics of honey bee microsporidia, Nosema apis reveal novel insights into host-parasite interactions.</title>
        <authorList>
            <person name="Chen Yp."/>
            <person name="Pettis J.S."/>
            <person name="Zhao Y."/>
            <person name="Liu X."/>
            <person name="Tallon L.J."/>
            <person name="Sadzewicz L.D."/>
            <person name="Li R."/>
            <person name="Zheng H."/>
            <person name="Huang S."/>
            <person name="Zhang X."/>
            <person name="Hamilton M.C."/>
            <person name="Pernal S.F."/>
            <person name="Melathopoulos A.P."/>
            <person name="Yan X."/>
            <person name="Evans J.D."/>
        </authorList>
    </citation>
    <scope>NUCLEOTIDE SEQUENCE [LARGE SCALE GENOMIC DNA]</scope>
    <source>
        <strain evidence="4 5">BRL 01</strain>
    </source>
</reference>
<accession>T0L529</accession>
<organism evidence="4 5">
    <name type="scientific">Vairimorpha apis BRL 01</name>
    <dbReference type="NCBI Taxonomy" id="1037528"/>
    <lineage>
        <taxon>Eukaryota</taxon>
        <taxon>Fungi</taxon>
        <taxon>Fungi incertae sedis</taxon>
        <taxon>Microsporidia</taxon>
        <taxon>Nosematidae</taxon>
        <taxon>Vairimorpha</taxon>
    </lineage>
</organism>
<keyword evidence="1 2" id="KW-0175">Coiled coil</keyword>
<gene>
    <name evidence="4" type="ORF">NAPIS_ORF02586</name>
</gene>
<dbReference type="Gene3D" id="1.20.1060.20">
    <property type="match status" value="1"/>
</dbReference>
<dbReference type="Proteomes" id="UP000053780">
    <property type="component" value="Unassembled WGS sequence"/>
</dbReference>
<evidence type="ECO:0000256" key="2">
    <source>
        <dbReference type="SAM" id="Coils"/>
    </source>
</evidence>
<dbReference type="GO" id="GO:0005524">
    <property type="term" value="F:ATP binding"/>
    <property type="evidence" value="ECO:0007669"/>
    <property type="project" value="InterPro"/>
</dbReference>
<evidence type="ECO:0000313" key="4">
    <source>
        <dbReference type="EMBL" id="EQB59843.1"/>
    </source>
</evidence>
<name>T0L529_9MICR</name>
<feature type="domain" description="SMC hinge" evidence="3">
    <location>
        <begin position="229"/>
        <end position="343"/>
    </location>
</feature>
<dbReference type="GO" id="GO:0005694">
    <property type="term" value="C:chromosome"/>
    <property type="evidence" value="ECO:0007669"/>
    <property type="project" value="InterPro"/>
</dbReference>
<dbReference type="VEuPathDB" id="MicrosporidiaDB:NAPIS_ORF02586"/>
<evidence type="ECO:0000259" key="3">
    <source>
        <dbReference type="SMART" id="SM00968"/>
    </source>
</evidence>